<dbReference type="GeneID" id="40386192"/>
<organism evidence="4 5">
    <name type="scientific">Pichia kudriavzevii</name>
    <name type="common">Yeast</name>
    <name type="synonym">Issatchenkia orientalis</name>
    <dbReference type="NCBI Taxonomy" id="4909"/>
    <lineage>
        <taxon>Eukaryota</taxon>
        <taxon>Fungi</taxon>
        <taxon>Dikarya</taxon>
        <taxon>Ascomycota</taxon>
        <taxon>Saccharomycotina</taxon>
        <taxon>Pichiomycetes</taxon>
        <taxon>Pichiales</taxon>
        <taxon>Pichiaceae</taxon>
        <taxon>Pichia</taxon>
    </lineage>
</organism>
<dbReference type="Proteomes" id="UP000195871">
    <property type="component" value="Unassembled WGS sequence"/>
</dbReference>
<feature type="compositionally biased region" description="Low complexity" evidence="1">
    <location>
        <begin position="244"/>
        <end position="257"/>
    </location>
</feature>
<feature type="compositionally biased region" description="Basic and acidic residues" evidence="1">
    <location>
        <begin position="184"/>
        <end position="193"/>
    </location>
</feature>
<dbReference type="Proteomes" id="UP000249293">
    <property type="component" value="Chromosome 5"/>
</dbReference>
<accession>A0A1Z8JMQ4</accession>
<reference evidence="3 6" key="2">
    <citation type="submission" date="2018-06" db="EMBL/GenBank/DDBJ databases">
        <title>Population genomics shows no distinction between pathogenic Candida krusei and environmental Pichia kudriavzevii: One species, four names.</title>
        <authorList>
            <person name="Douglass A.P."/>
            <person name="Offei B."/>
            <person name="Braun-Galleani S."/>
            <person name="Coughlan A.Y."/>
            <person name="Martos A."/>
            <person name="Ortiz-Merino R.A."/>
            <person name="Byrne K.P."/>
            <person name="Wolfe K.H."/>
        </authorList>
    </citation>
    <scope>NUCLEOTIDE SEQUENCE [LARGE SCALE GENOMIC DNA]</scope>
    <source>
        <strain evidence="3 6">CBS573</strain>
    </source>
</reference>
<dbReference type="EMBL" id="NHMM01000004">
    <property type="protein sequence ID" value="OUT21868.1"/>
    <property type="molecule type" value="Genomic_DNA"/>
</dbReference>
<feature type="compositionally biased region" description="Low complexity" evidence="1">
    <location>
        <begin position="171"/>
        <end position="181"/>
    </location>
</feature>
<feature type="compositionally biased region" description="Polar residues" evidence="1">
    <location>
        <begin position="209"/>
        <end position="243"/>
    </location>
</feature>
<dbReference type="OrthoDB" id="2683368at2759"/>
<reference evidence="4 5" key="1">
    <citation type="submission" date="2017-05" db="EMBL/GenBank/DDBJ databases">
        <title>The Genome Sequence of Candida krusei Ckrusei653.</title>
        <authorList>
            <person name="Cuomo C."/>
            <person name="Forche A."/>
            <person name="Young S."/>
            <person name="Abouelleil A."/>
            <person name="Cao P."/>
            <person name="Chapman S."/>
            <person name="Cusick C."/>
            <person name="Shea T."/>
            <person name="Nusbaum C."/>
            <person name="Birren B."/>
        </authorList>
    </citation>
    <scope>NUCLEOTIDE SEQUENCE [LARGE SCALE GENOMIC DNA]</scope>
    <source>
        <strain evidence="4 5">Ckrusei653</strain>
    </source>
</reference>
<evidence type="ECO:0000313" key="3">
    <source>
        <dbReference type="EMBL" id="AWU78333.1"/>
    </source>
</evidence>
<dbReference type="VEuPathDB" id="FungiDB:C5L36_0E03895"/>
<feature type="compositionally biased region" description="Polar residues" evidence="1">
    <location>
        <begin position="106"/>
        <end position="132"/>
    </location>
</feature>
<feature type="compositionally biased region" description="Low complexity" evidence="1">
    <location>
        <begin position="88"/>
        <end position="105"/>
    </location>
</feature>
<sequence>MFKNLRNIASEIKGDHARSTPDDSVSSESKTRRFLSSKSSSSGIHLRKKHKEWEEIDGKTEDETVVHLALVKFFREHGKQQPSYLGHQKSSLQVKSSVSSQMQQQPTRQSLATSHFQAQPSNQHEASRSKSVLSKRSEPSIRRSESRPSLESHTSRFASHRHNNSSPPLRQQQQQPQQQPQAKHFQEEQDIQQKYHQHHAVSAPVARQYHNQEQSSERPQVNHSSSEGSRNETTSPGRFQSRFSSHTSLHNLHTSGSRFGRRKEQ</sequence>
<feature type="compositionally biased region" description="Basic and acidic residues" evidence="1">
    <location>
        <begin position="135"/>
        <end position="154"/>
    </location>
</feature>
<dbReference type="KEGG" id="pkz:C5L36_0E03895"/>
<keyword evidence="6" id="KW-1185">Reference proteome</keyword>
<feature type="region of interest" description="Disordered" evidence="1">
    <location>
        <begin position="79"/>
        <end position="265"/>
    </location>
</feature>
<evidence type="ECO:0000313" key="6">
    <source>
        <dbReference type="Proteomes" id="UP000249293"/>
    </source>
</evidence>
<feature type="compositionally biased region" description="Basic and acidic residues" evidence="1">
    <location>
        <begin position="12"/>
        <end position="21"/>
    </location>
</feature>
<evidence type="ECO:0000259" key="2">
    <source>
        <dbReference type="Pfam" id="PF14475"/>
    </source>
</evidence>
<evidence type="ECO:0000313" key="4">
    <source>
        <dbReference type="EMBL" id="OUT21868.1"/>
    </source>
</evidence>
<name>A0A1Z8JMQ4_PICKU</name>
<dbReference type="InterPro" id="IPR028095">
    <property type="entry name" value="Mso1_N_dom"/>
</dbReference>
<feature type="domain" description="Mso1 N-terminal" evidence="2">
    <location>
        <begin position="54"/>
        <end position="83"/>
    </location>
</feature>
<dbReference type="Pfam" id="PF14475">
    <property type="entry name" value="Mso1_Sec1_bdg"/>
    <property type="match status" value="1"/>
</dbReference>
<evidence type="ECO:0000313" key="5">
    <source>
        <dbReference type="Proteomes" id="UP000195871"/>
    </source>
</evidence>
<dbReference type="AlphaFoldDB" id="A0A1Z8JMQ4"/>
<protein>
    <recommendedName>
        <fullName evidence="2">Mso1 N-terminal domain-containing protein</fullName>
    </recommendedName>
</protein>
<dbReference type="RefSeq" id="XP_029323809.1">
    <property type="nucleotide sequence ID" value="XM_029467949.1"/>
</dbReference>
<proteinExistence type="predicted"/>
<gene>
    <name evidence="3" type="ORF">C5L36_0E03895</name>
    <name evidence="4" type="ORF">CAS74_002849</name>
</gene>
<dbReference type="EMBL" id="CP028777">
    <property type="protein sequence ID" value="AWU78333.1"/>
    <property type="molecule type" value="Genomic_DNA"/>
</dbReference>
<evidence type="ECO:0000256" key="1">
    <source>
        <dbReference type="SAM" id="MobiDB-lite"/>
    </source>
</evidence>
<feature type="region of interest" description="Disordered" evidence="1">
    <location>
        <begin position="1"/>
        <end position="51"/>
    </location>
</feature>